<evidence type="ECO:0000256" key="5">
    <source>
        <dbReference type="ARBA" id="ARBA00023315"/>
    </source>
</evidence>
<evidence type="ECO:0000259" key="9">
    <source>
        <dbReference type="Pfam" id="PF12804"/>
    </source>
</evidence>
<dbReference type="InterPro" id="IPR029044">
    <property type="entry name" value="Nucleotide-diphossugar_trans"/>
</dbReference>
<comment type="caution">
    <text evidence="10">The sequence shown here is derived from an EMBL/GenBank/DDBJ whole genome shotgun (WGS) entry which is preliminary data.</text>
</comment>
<evidence type="ECO:0000256" key="8">
    <source>
        <dbReference type="ARBA" id="ARBA00049628"/>
    </source>
</evidence>
<evidence type="ECO:0000256" key="4">
    <source>
        <dbReference type="ARBA" id="ARBA00022695"/>
    </source>
</evidence>
<evidence type="ECO:0000256" key="3">
    <source>
        <dbReference type="ARBA" id="ARBA00022679"/>
    </source>
</evidence>
<dbReference type="Proteomes" id="UP000460298">
    <property type="component" value="Unassembled WGS sequence"/>
</dbReference>
<evidence type="ECO:0000313" key="10">
    <source>
        <dbReference type="EMBL" id="KAB2933185.1"/>
    </source>
</evidence>
<comment type="function">
    <text evidence="8">Catalyzes the last two sequential reactions in the de novo biosynthetic pathway for UDP-N-acetylglucosamine (UDP-GlcNAc). The C-terminal domain catalyzes the transfer of acetyl group from acetyl coenzyme A to glucosamine-1-phosphate (GlcN-1-P) to produce N-acetylglucosamine-1-phosphate (GlcNAc-1-P), which is converted into UDP-GlcNAc by the transfer of uridine 5-monophosphate (from uridine 5-triphosphate), a reaction catalyzed by the N-terminal domain.</text>
</comment>
<comment type="similarity">
    <text evidence="2">In the N-terminal section; belongs to the N-acetylglucosamine-1-phosphate uridyltransferase family.</text>
</comment>
<evidence type="ECO:0000256" key="6">
    <source>
        <dbReference type="ARBA" id="ARBA00048247"/>
    </source>
</evidence>
<dbReference type="InterPro" id="IPR050065">
    <property type="entry name" value="GlmU-like"/>
</dbReference>
<sequence>MTDSASSARHAVVLAAGKGTRMQSDLPKVAMPLNGRPMIQHVLDRLAPLKLDTLTLVVGYRRDVVEELAHTWKKDHPTAPEIRFALQEEQKGTAHAFLQAEPALTGKSGLALVTAGDMPLLRTRSIDRLFSEAASNGAGAVLSAHLENPKGYGRMVRDTSGNLNRIVEEKDADEPTKAIQEVNTGCYVFRIPEIFAVLKQIDSNNKQNEYYLPDAVKLYRERGDQFRCVLLEDYRESMGANTREDLVQLEQIHSQMKDL</sequence>
<comment type="similarity">
    <text evidence="1">In the C-terminal section; belongs to the transferase hexapeptide repeat family.</text>
</comment>
<gene>
    <name evidence="10" type="ORF">F9K24_07510</name>
</gene>
<name>A0A833H2A3_9LEPT</name>
<dbReference type="Pfam" id="PF12804">
    <property type="entry name" value="NTP_transf_3"/>
    <property type="match status" value="1"/>
</dbReference>
<reference evidence="10 11" key="1">
    <citation type="submission" date="2019-10" db="EMBL/GenBank/DDBJ databases">
        <title>Extracellular Electron Transfer in a Candidatus Methanoperedens spp. Enrichment Culture.</title>
        <authorList>
            <person name="Berger S."/>
            <person name="Rangel Shaw D."/>
            <person name="Berben T."/>
            <person name="In 'T Zandt M."/>
            <person name="Frank J."/>
            <person name="Reimann J."/>
            <person name="Jetten M.S.M."/>
            <person name="Welte C.U."/>
        </authorList>
    </citation>
    <scope>NUCLEOTIDE SEQUENCE [LARGE SCALE GENOMIC DNA]</scope>
    <source>
        <strain evidence="10">SB12</strain>
    </source>
</reference>
<dbReference type="Gene3D" id="3.90.550.10">
    <property type="entry name" value="Spore Coat Polysaccharide Biosynthesis Protein SpsA, Chain A"/>
    <property type="match status" value="1"/>
</dbReference>
<evidence type="ECO:0000256" key="7">
    <source>
        <dbReference type="ARBA" id="ARBA00048493"/>
    </source>
</evidence>
<evidence type="ECO:0000313" key="11">
    <source>
        <dbReference type="Proteomes" id="UP000460298"/>
    </source>
</evidence>
<proteinExistence type="inferred from homology"/>
<dbReference type="EMBL" id="WBUI01000006">
    <property type="protein sequence ID" value="KAB2933185.1"/>
    <property type="molecule type" value="Genomic_DNA"/>
</dbReference>
<dbReference type="GO" id="GO:0019134">
    <property type="term" value="F:glucosamine-1-phosphate N-acetyltransferase activity"/>
    <property type="evidence" value="ECO:0007669"/>
    <property type="project" value="UniProtKB-EC"/>
</dbReference>
<keyword evidence="5" id="KW-0012">Acyltransferase</keyword>
<dbReference type="PANTHER" id="PTHR43584:SF3">
    <property type="entry name" value="BIFUNCTIONAL PROTEIN GLMU"/>
    <property type="match status" value="1"/>
</dbReference>
<evidence type="ECO:0000256" key="1">
    <source>
        <dbReference type="ARBA" id="ARBA00007707"/>
    </source>
</evidence>
<comment type="catalytic activity">
    <reaction evidence="7">
        <text>N-acetyl-alpha-D-glucosamine 1-phosphate + UTP + H(+) = UDP-N-acetyl-alpha-D-glucosamine + diphosphate</text>
        <dbReference type="Rhea" id="RHEA:13509"/>
        <dbReference type="ChEBI" id="CHEBI:15378"/>
        <dbReference type="ChEBI" id="CHEBI:33019"/>
        <dbReference type="ChEBI" id="CHEBI:46398"/>
        <dbReference type="ChEBI" id="CHEBI:57705"/>
        <dbReference type="ChEBI" id="CHEBI:57776"/>
        <dbReference type="EC" id="2.7.7.23"/>
    </reaction>
</comment>
<dbReference type="PANTHER" id="PTHR43584">
    <property type="entry name" value="NUCLEOTIDYL TRANSFERASE"/>
    <property type="match status" value="1"/>
</dbReference>
<comment type="catalytic activity">
    <reaction evidence="6">
        <text>alpha-D-glucosamine 1-phosphate + acetyl-CoA = N-acetyl-alpha-D-glucosamine 1-phosphate + CoA + H(+)</text>
        <dbReference type="Rhea" id="RHEA:13725"/>
        <dbReference type="ChEBI" id="CHEBI:15378"/>
        <dbReference type="ChEBI" id="CHEBI:57287"/>
        <dbReference type="ChEBI" id="CHEBI:57288"/>
        <dbReference type="ChEBI" id="CHEBI:57776"/>
        <dbReference type="ChEBI" id="CHEBI:58516"/>
        <dbReference type="EC" id="2.3.1.157"/>
    </reaction>
</comment>
<organism evidence="10 11">
    <name type="scientific">Leptonema illini</name>
    <dbReference type="NCBI Taxonomy" id="183"/>
    <lineage>
        <taxon>Bacteria</taxon>
        <taxon>Pseudomonadati</taxon>
        <taxon>Spirochaetota</taxon>
        <taxon>Spirochaetia</taxon>
        <taxon>Leptospirales</taxon>
        <taxon>Leptospiraceae</taxon>
        <taxon>Leptonema</taxon>
    </lineage>
</organism>
<dbReference type="CDD" id="cd02540">
    <property type="entry name" value="GT2_GlmU_N_bac"/>
    <property type="match status" value="1"/>
</dbReference>
<dbReference type="SUPFAM" id="SSF53448">
    <property type="entry name" value="Nucleotide-diphospho-sugar transferases"/>
    <property type="match status" value="1"/>
</dbReference>
<evidence type="ECO:0000256" key="2">
    <source>
        <dbReference type="ARBA" id="ARBA00007947"/>
    </source>
</evidence>
<dbReference type="GO" id="GO:0003977">
    <property type="term" value="F:UDP-N-acetylglucosamine diphosphorylase activity"/>
    <property type="evidence" value="ECO:0007669"/>
    <property type="project" value="UniProtKB-EC"/>
</dbReference>
<dbReference type="InterPro" id="IPR025877">
    <property type="entry name" value="MobA-like_NTP_Trfase"/>
</dbReference>
<keyword evidence="3 10" id="KW-0808">Transferase</keyword>
<keyword evidence="4" id="KW-0548">Nucleotidyltransferase</keyword>
<protein>
    <submittedName>
        <fullName evidence="10">NTP transferase domain-containing protein</fullName>
    </submittedName>
</protein>
<feature type="domain" description="MobA-like NTP transferase" evidence="9">
    <location>
        <begin position="11"/>
        <end position="149"/>
    </location>
</feature>
<accession>A0A833H2A3</accession>
<dbReference type="AlphaFoldDB" id="A0A833H2A3"/>